<evidence type="ECO:0000313" key="3">
    <source>
        <dbReference type="Proteomes" id="UP000223777"/>
    </source>
</evidence>
<evidence type="ECO:0000313" key="2">
    <source>
        <dbReference type="EMBL" id="PGO29283.1"/>
    </source>
</evidence>
<proteinExistence type="predicted"/>
<feature type="domain" description="Thoeris anti-defense 2-like" evidence="1">
    <location>
        <begin position="2"/>
        <end position="66"/>
    </location>
</feature>
<comment type="caution">
    <text evidence="2">The sequence shown here is derived from an EMBL/GenBank/DDBJ whole genome shotgun (WGS) entry which is preliminary data.</text>
</comment>
<accession>A0A2B9Q303</accession>
<organism evidence="2 3">
    <name type="scientific">Bacillus cereus</name>
    <dbReference type="NCBI Taxonomy" id="1396"/>
    <lineage>
        <taxon>Bacteria</taxon>
        <taxon>Bacillati</taxon>
        <taxon>Bacillota</taxon>
        <taxon>Bacilli</taxon>
        <taxon>Bacillales</taxon>
        <taxon>Bacillaceae</taxon>
        <taxon>Bacillus</taxon>
        <taxon>Bacillus cereus group</taxon>
    </lineage>
</organism>
<sequence length="67" mass="7617">MAIHEGKKVTRAIWDGYWCMQTIVGLENKELPQWHDDLLVAVLKGGGYAIATPYQADMHATDWMIVE</sequence>
<reference evidence="2 3" key="1">
    <citation type="submission" date="2017-09" db="EMBL/GenBank/DDBJ databases">
        <title>Large-scale bioinformatics analysis of Bacillus genomes uncovers conserved roles of natural products in bacterial physiology.</title>
        <authorList>
            <consortium name="Agbiome Team Llc"/>
            <person name="Bleich R.M."/>
            <person name="Grubbs K.J."/>
            <person name="Santa Maria K.C."/>
            <person name="Allen S.E."/>
            <person name="Farag S."/>
            <person name="Shank E.A."/>
            <person name="Bowers A."/>
        </authorList>
    </citation>
    <scope>NUCLEOTIDE SEQUENCE [LARGE SCALE GENOMIC DNA]</scope>
    <source>
        <strain evidence="2 3">AFS050027</strain>
    </source>
</reference>
<dbReference type="AlphaFoldDB" id="A0A2B9Q303"/>
<gene>
    <name evidence="2" type="ORF">CN984_12180</name>
</gene>
<dbReference type="Pfam" id="PF11195">
    <property type="entry name" value="Tad2-like"/>
    <property type="match status" value="1"/>
</dbReference>
<dbReference type="EMBL" id="NUIL01000015">
    <property type="protein sequence ID" value="PGO29283.1"/>
    <property type="molecule type" value="Genomic_DNA"/>
</dbReference>
<dbReference type="Proteomes" id="UP000223777">
    <property type="component" value="Unassembled WGS sequence"/>
</dbReference>
<dbReference type="InterPro" id="IPR021361">
    <property type="entry name" value="Tad2-like_dom"/>
</dbReference>
<evidence type="ECO:0000259" key="1">
    <source>
        <dbReference type="Pfam" id="PF11195"/>
    </source>
</evidence>
<name>A0A2B9Q303_BACCE</name>
<protein>
    <recommendedName>
        <fullName evidence="1">Thoeris anti-defense 2-like domain-containing protein</fullName>
    </recommendedName>
</protein>